<dbReference type="GO" id="GO:0032880">
    <property type="term" value="P:regulation of protein localization"/>
    <property type="evidence" value="ECO:0007669"/>
    <property type="project" value="TreeGrafter"/>
</dbReference>
<gene>
    <name evidence="14" type="ORF">PR001_g9914</name>
    <name evidence="13" type="ORF">PR002_g9161</name>
    <name evidence="15" type="ORF">PR003_g3731</name>
</gene>
<dbReference type="EMBL" id="QXFT01000133">
    <property type="protein sequence ID" value="KAE9353712.1"/>
    <property type="molecule type" value="Genomic_DNA"/>
</dbReference>
<evidence type="ECO:0000256" key="2">
    <source>
        <dbReference type="ARBA" id="ARBA00009082"/>
    </source>
</evidence>
<dbReference type="Proteomes" id="UP000434957">
    <property type="component" value="Unassembled WGS sequence"/>
</dbReference>
<evidence type="ECO:0000256" key="5">
    <source>
        <dbReference type="ARBA" id="ARBA00022692"/>
    </source>
</evidence>
<reference evidence="16 18" key="1">
    <citation type="submission" date="2018-09" db="EMBL/GenBank/DDBJ databases">
        <title>Genomic investigation of the strawberry pathogen Phytophthora fragariae indicates pathogenicity is determined by transcriptional variation in three key races.</title>
        <authorList>
            <person name="Adams T.M."/>
            <person name="Armitage A.D."/>
            <person name="Sobczyk M.K."/>
            <person name="Bates H.J."/>
            <person name="Dunwell J.M."/>
            <person name="Nellist C.F."/>
            <person name="Harrison R.J."/>
        </authorList>
    </citation>
    <scope>NUCLEOTIDE SEQUENCE [LARGE SCALE GENOMIC DNA]</scope>
    <source>
        <strain evidence="14 16">SCRP249</strain>
        <strain evidence="13 18">SCRP324</strain>
        <strain evidence="15 17">SCRP333</strain>
    </source>
</reference>
<evidence type="ECO:0000256" key="1">
    <source>
        <dbReference type="ARBA" id="ARBA00004272"/>
    </source>
</evidence>
<dbReference type="Pfam" id="PF10149">
    <property type="entry name" value="TM231"/>
    <property type="match status" value="1"/>
</dbReference>
<proteinExistence type="inferred from homology"/>
<protein>
    <recommendedName>
        <fullName evidence="3">Transmembrane protein 231</fullName>
    </recommendedName>
</protein>
<keyword evidence="9" id="KW-0325">Glycoprotein</keyword>
<comment type="caution">
    <text evidence="13">The sequence shown here is derived from an EMBL/GenBank/DDBJ whole genome shotgun (WGS) entry which is preliminary data.</text>
</comment>
<evidence type="ECO:0000256" key="11">
    <source>
        <dbReference type="ARBA" id="ARBA00024803"/>
    </source>
</evidence>
<dbReference type="PANTHER" id="PTHR14605:SF1">
    <property type="entry name" value="TRANSMEMBRANE PROTEIN 231"/>
    <property type="match status" value="1"/>
</dbReference>
<sequence length="327" mass="36548">MRATCHRSSVQRCYCSGVFSLSHVTAIALWLVAAFLPLLLALGSRDFVLQVNSYRERPGVGLTGQVLSILEGEWEDGGETQPLTLVHSTFPEMIQQLYPNESIRTAVVQTSSTDVNQDGIAESLNVEIATPLSINETIRQATVVVVLDYTLKSYAKLNMDALVVFRYSSLFAGDALYVDGDLDFQQRSVLDVTNSVLYPYADSPIANMSTTDVTQELLVQAIVGGYRARNYTAAFHTPNPVWTSNTHSSQVPTEFKVHLDIRIDPVNVLYTPQWPEIVKQAWIQYYCLFMVVSTLTIALREYLFANKLLSSVCIIDEPRPKFAAKYE</sequence>
<keyword evidence="8 12" id="KW-0472">Membrane</keyword>
<dbReference type="EMBL" id="QXFV01000565">
    <property type="protein sequence ID" value="KAE9034014.1"/>
    <property type="molecule type" value="Genomic_DNA"/>
</dbReference>
<dbReference type="GO" id="GO:0060170">
    <property type="term" value="C:ciliary membrane"/>
    <property type="evidence" value="ECO:0007669"/>
    <property type="project" value="UniProtKB-SubCell"/>
</dbReference>
<evidence type="ECO:0000256" key="12">
    <source>
        <dbReference type="SAM" id="Phobius"/>
    </source>
</evidence>
<keyword evidence="17" id="KW-1185">Reference proteome</keyword>
<evidence type="ECO:0000256" key="7">
    <source>
        <dbReference type="ARBA" id="ARBA00023069"/>
    </source>
</evidence>
<dbReference type="AlphaFoldDB" id="A0A6A3MSV2"/>
<evidence type="ECO:0000256" key="8">
    <source>
        <dbReference type="ARBA" id="ARBA00023136"/>
    </source>
</evidence>
<keyword evidence="4" id="KW-1003">Cell membrane</keyword>
<evidence type="ECO:0000256" key="4">
    <source>
        <dbReference type="ARBA" id="ARBA00022475"/>
    </source>
</evidence>
<dbReference type="Proteomes" id="UP000429607">
    <property type="component" value="Unassembled WGS sequence"/>
</dbReference>
<evidence type="ECO:0000256" key="6">
    <source>
        <dbReference type="ARBA" id="ARBA00022989"/>
    </source>
</evidence>
<keyword evidence="7" id="KW-0969">Cilium</keyword>
<dbReference type="GO" id="GO:0060271">
    <property type="term" value="P:cilium assembly"/>
    <property type="evidence" value="ECO:0007669"/>
    <property type="project" value="TreeGrafter"/>
</dbReference>
<evidence type="ECO:0000313" key="15">
    <source>
        <dbReference type="EMBL" id="KAE9353712.1"/>
    </source>
</evidence>
<accession>A0A6A3MSV2</accession>
<feature type="transmembrane region" description="Helical" evidence="12">
    <location>
        <begin position="21"/>
        <end position="43"/>
    </location>
</feature>
<evidence type="ECO:0000256" key="3">
    <source>
        <dbReference type="ARBA" id="ARBA00015087"/>
    </source>
</evidence>
<evidence type="ECO:0000313" key="14">
    <source>
        <dbReference type="EMBL" id="KAE9034014.1"/>
    </source>
</evidence>
<evidence type="ECO:0000313" key="16">
    <source>
        <dbReference type="Proteomes" id="UP000429607"/>
    </source>
</evidence>
<dbReference type="OrthoDB" id="426438at2759"/>
<keyword evidence="5 12" id="KW-0812">Transmembrane</keyword>
<dbReference type="PANTHER" id="PTHR14605">
    <property type="entry name" value="CHST5 PROTEIN"/>
    <property type="match status" value="1"/>
</dbReference>
<keyword evidence="10" id="KW-0966">Cell projection</keyword>
<name>A0A6A3MSV2_9STRA</name>
<dbReference type="EMBL" id="QXFU01000482">
    <property type="protein sequence ID" value="KAE9032476.1"/>
    <property type="molecule type" value="Genomic_DNA"/>
</dbReference>
<comment type="subcellular location">
    <subcellularLocation>
        <location evidence="1">Cell projection</location>
        <location evidence="1">Cilium membrane</location>
        <topology evidence="1">Multi-pass membrane protein</topology>
    </subcellularLocation>
</comment>
<keyword evidence="6 12" id="KW-1133">Transmembrane helix</keyword>
<evidence type="ECO:0000313" key="13">
    <source>
        <dbReference type="EMBL" id="KAE9032476.1"/>
    </source>
</evidence>
<evidence type="ECO:0000256" key="10">
    <source>
        <dbReference type="ARBA" id="ARBA00023273"/>
    </source>
</evidence>
<dbReference type="Proteomes" id="UP000435112">
    <property type="component" value="Unassembled WGS sequence"/>
</dbReference>
<dbReference type="InterPro" id="IPR019306">
    <property type="entry name" value="TMEM231"/>
</dbReference>
<dbReference type="GO" id="GO:0035869">
    <property type="term" value="C:ciliary transition zone"/>
    <property type="evidence" value="ECO:0007669"/>
    <property type="project" value="TreeGrafter"/>
</dbReference>
<comment type="function">
    <text evidence="11">Transmembrane component of the tectonic-like complex, a complex localized at the transition zone of primary cilia and acting as a barrier that prevents diffusion of transmembrane proteins between the cilia and plasma membranes. Required for ciliogenesis and sonic hedgehog/SHH signaling.</text>
</comment>
<evidence type="ECO:0000313" key="18">
    <source>
        <dbReference type="Proteomes" id="UP000435112"/>
    </source>
</evidence>
<evidence type="ECO:0000313" key="17">
    <source>
        <dbReference type="Proteomes" id="UP000434957"/>
    </source>
</evidence>
<comment type="similarity">
    <text evidence="2">Belongs to the TMEM231 family.</text>
</comment>
<organism evidence="13 18">
    <name type="scientific">Phytophthora rubi</name>
    <dbReference type="NCBI Taxonomy" id="129364"/>
    <lineage>
        <taxon>Eukaryota</taxon>
        <taxon>Sar</taxon>
        <taxon>Stramenopiles</taxon>
        <taxon>Oomycota</taxon>
        <taxon>Peronosporomycetes</taxon>
        <taxon>Peronosporales</taxon>
        <taxon>Peronosporaceae</taxon>
        <taxon>Phytophthora</taxon>
    </lineage>
</organism>
<evidence type="ECO:0000256" key="9">
    <source>
        <dbReference type="ARBA" id="ARBA00023180"/>
    </source>
</evidence>